<protein>
    <submittedName>
        <fullName evidence="1">Transferase protein</fullName>
        <ecNumber evidence="1">2.3.1.84</ecNumber>
    </submittedName>
</protein>
<organism evidence="1 2">
    <name type="scientific">Dioscorea alata</name>
    <name type="common">Purple yam</name>
    <dbReference type="NCBI Taxonomy" id="55571"/>
    <lineage>
        <taxon>Eukaryota</taxon>
        <taxon>Viridiplantae</taxon>
        <taxon>Streptophyta</taxon>
        <taxon>Embryophyta</taxon>
        <taxon>Tracheophyta</taxon>
        <taxon>Spermatophyta</taxon>
        <taxon>Magnoliopsida</taxon>
        <taxon>Liliopsida</taxon>
        <taxon>Dioscoreales</taxon>
        <taxon>Dioscoreaceae</taxon>
        <taxon>Dioscorea</taxon>
    </lineage>
</organism>
<dbReference type="Proteomes" id="UP000827976">
    <property type="component" value="Chromosome 19"/>
</dbReference>
<keyword evidence="1" id="KW-0808">Transferase</keyword>
<reference evidence="2" key="1">
    <citation type="journal article" date="2022" name="Nat. Commun.">
        <title>Chromosome evolution and the genetic basis of agronomically important traits in greater yam.</title>
        <authorList>
            <person name="Bredeson J.V."/>
            <person name="Lyons J.B."/>
            <person name="Oniyinde I.O."/>
            <person name="Okereke N.R."/>
            <person name="Kolade O."/>
            <person name="Nnabue I."/>
            <person name="Nwadili C.O."/>
            <person name="Hribova E."/>
            <person name="Parker M."/>
            <person name="Nwogha J."/>
            <person name="Shu S."/>
            <person name="Carlson J."/>
            <person name="Kariba R."/>
            <person name="Muthemba S."/>
            <person name="Knop K."/>
            <person name="Barton G.J."/>
            <person name="Sherwood A.V."/>
            <person name="Lopez-Montes A."/>
            <person name="Asiedu R."/>
            <person name="Jamnadass R."/>
            <person name="Muchugi A."/>
            <person name="Goodstein D."/>
            <person name="Egesi C.N."/>
            <person name="Featherston J."/>
            <person name="Asfaw A."/>
            <person name="Simpson G.G."/>
            <person name="Dolezel J."/>
            <person name="Hendre P.S."/>
            <person name="Van Deynze A."/>
            <person name="Kumar P.L."/>
            <person name="Obidiegwu J.E."/>
            <person name="Bhattacharjee R."/>
            <person name="Rokhsar D.S."/>
        </authorList>
    </citation>
    <scope>NUCLEOTIDE SEQUENCE [LARGE SCALE GENOMIC DNA]</scope>
    <source>
        <strain evidence="2">cv. TDa95/00328</strain>
    </source>
</reference>
<evidence type="ECO:0000313" key="1">
    <source>
        <dbReference type="EMBL" id="KAH7653329.1"/>
    </source>
</evidence>
<gene>
    <name evidence="1" type="ORF">IHE45_19G074000</name>
</gene>
<keyword evidence="2" id="KW-1185">Reference proteome</keyword>
<dbReference type="EMBL" id="CM037029">
    <property type="protein sequence ID" value="KAH7653329.1"/>
    <property type="molecule type" value="Genomic_DNA"/>
</dbReference>
<keyword evidence="1" id="KW-0012">Acyltransferase</keyword>
<sequence length="492" mass="54255">MASGLSKEEDTKQQCYYSVRVSRRERVAAVLPLQEHWLPLSNLDLLLPALHFDIFACYKKPTNASCFSTMVSMLRAALAQTLVSFYPLAGELVSNSQGEPELLCNNHGVNFIEAHADIELKDLCLYNPDQNVEGKLVPTKLEGLLCVQATELKCGGIVVACMFDHRITDAHSANMFLVTWAETAGARPISITPSFRRSLLNPRRPGCYDESFNLLYTPLSLLPLISTPASCSEDEDHPISRIYCITAEDVQEMQATASAGLSSKRSKLEAFSAFLWSIIGKAVSNLAAPASPGEVCRMGIVVDGRARLGCHMANYFGNVLSIPYGSLSLDELETMQLWQVADKVHEFLEEAVTEEHFRGMIDWVEAIRPDKAVAKIYLDERTPSLVVSSGQRFPVDNLDFGWGSPVLASYHFPWGSNTGYVMPMPMPMPCGQGDWVVYVHLPSRLIKALEDEFGHVFQRLTADHLGLISNVDTINHGQCCCCLGTSTVTGPN</sequence>
<name>A0ACB7TZ36_DIOAL</name>
<evidence type="ECO:0000313" key="2">
    <source>
        <dbReference type="Proteomes" id="UP000827976"/>
    </source>
</evidence>
<dbReference type="EC" id="2.3.1.84" evidence="1"/>
<accession>A0ACB7TZ36</accession>
<comment type="caution">
    <text evidence="1">The sequence shown here is derived from an EMBL/GenBank/DDBJ whole genome shotgun (WGS) entry which is preliminary data.</text>
</comment>
<proteinExistence type="predicted"/>